<comment type="caution">
    <text evidence="1">The sequence shown here is derived from an EMBL/GenBank/DDBJ whole genome shotgun (WGS) entry which is preliminary data.</text>
</comment>
<sequence length="122" mass="13488">MENPGCAGQSHKRCIDPVWRCVEFSVAQQALCRFFMQEVGLRHAGLAVHRSARNILPKGGLPPAVSVEWEPVLGSGTARPRLTQSYFYFDFGRSARELTGVPFLLQGLCRSTRVSSVGQRVP</sequence>
<reference evidence="1" key="1">
    <citation type="journal article" date="2022" name="bioRxiv">
        <title>Sequencing and chromosome-scale assembly of the giantPleurodeles waltlgenome.</title>
        <authorList>
            <person name="Brown T."/>
            <person name="Elewa A."/>
            <person name="Iarovenko S."/>
            <person name="Subramanian E."/>
            <person name="Araus A.J."/>
            <person name="Petzold A."/>
            <person name="Susuki M."/>
            <person name="Suzuki K.-i.T."/>
            <person name="Hayashi T."/>
            <person name="Toyoda A."/>
            <person name="Oliveira C."/>
            <person name="Osipova E."/>
            <person name="Leigh N.D."/>
            <person name="Simon A."/>
            <person name="Yun M.H."/>
        </authorList>
    </citation>
    <scope>NUCLEOTIDE SEQUENCE</scope>
    <source>
        <strain evidence="1">20211129_DDA</strain>
        <tissue evidence="1">Liver</tissue>
    </source>
</reference>
<proteinExistence type="predicted"/>
<dbReference type="Proteomes" id="UP001066276">
    <property type="component" value="Chromosome 6"/>
</dbReference>
<dbReference type="AlphaFoldDB" id="A0AAV7QGD0"/>
<keyword evidence="2" id="KW-1185">Reference proteome</keyword>
<protein>
    <submittedName>
        <fullName evidence="1">Uncharacterized protein</fullName>
    </submittedName>
</protein>
<evidence type="ECO:0000313" key="1">
    <source>
        <dbReference type="EMBL" id="KAJ1137568.1"/>
    </source>
</evidence>
<gene>
    <name evidence="1" type="ORF">NDU88_003966</name>
</gene>
<accession>A0AAV7QGD0</accession>
<dbReference type="EMBL" id="JANPWB010000010">
    <property type="protein sequence ID" value="KAJ1137568.1"/>
    <property type="molecule type" value="Genomic_DNA"/>
</dbReference>
<evidence type="ECO:0000313" key="2">
    <source>
        <dbReference type="Proteomes" id="UP001066276"/>
    </source>
</evidence>
<name>A0AAV7QGD0_PLEWA</name>
<organism evidence="1 2">
    <name type="scientific">Pleurodeles waltl</name>
    <name type="common">Iberian ribbed newt</name>
    <dbReference type="NCBI Taxonomy" id="8319"/>
    <lineage>
        <taxon>Eukaryota</taxon>
        <taxon>Metazoa</taxon>
        <taxon>Chordata</taxon>
        <taxon>Craniata</taxon>
        <taxon>Vertebrata</taxon>
        <taxon>Euteleostomi</taxon>
        <taxon>Amphibia</taxon>
        <taxon>Batrachia</taxon>
        <taxon>Caudata</taxon>
        <taxon>Salamandroidea</taxon>
        <taxon>Salamandridae</taxon>
        <taxon>Pleurodelinae</taxon>
        <taxon>Pleurodeles</taxon>
    </lineage>
</organism>